<comment type="caution">
    <text evidence="1">The sequence shown here is derived from an EMBL/GenBank/DDBJ whole genome shotgun (WGS) entry which is preliminary data.</text>
</comment>
<sequence>MRAKRTKRVDVEVFGPRRSENCQGFEFGKLHFLPYTFCPSKNGQWAGFAFAFVCEDDAAILDVVWGRTDWLVIVDLPVDDHITGAPHSRRSVSHRNLLGLCAQMGVAQNIACGTLCYV</sequence>
<evidence type="ECO:0000313" key="1">
    <source>
        <dbReference type="EMBL" id="KAL2537940.1"/>
    </source>
</evidence>
<organism evidence="1 2">
    <name type="scientific">Forsythia ovata</name>
    <dbReference type="NCBI Taxonomy" id="205694"/>
    <lineage>
        <taxon>Eukaryota</taxon>
        <taxon>Viridiplantae</taxon>
        <taxon>Streptophyta</taxon>
        <taxon>Embryophyta</taxon>
        <taxon>Tracheophyta</taxon>
        <taxon>Spermatophyta</taxon>
        <taxon>Magnoliopsida</taxon>
        <taxon>eudicotyledons</taxon>
        <taxon>Gunneridae</taxon>
        <taxon>Pentapetalae</taxon>
        <taxon>asterids</taxon>
        <taxon>lamiids</taxon>
        <taxon>Lamiales</taxon>
        <taxon>Oleaceae</taxon>
        <taxon>Forsythieae</taxon>
        <taxon>Forsythia</taxon>
    </lineage>
</organism>
<gene>
    <name evidence="1" type="ORF">Fot_19331</name>
</gene>
<evidence type="ECO:0000313" key="2">
    <source>
        <dbReference type="Proteomes" id="UP001604277"/>
    </source>
</evidence>
<name>A0ABD1VKR6_9LAMI</name>
<keyword evidence="2" id="KW-1185">Reference proteome</keyword>
<dbReference type="Proteomes" id="UP001604277">
    <property type="component" value="Unassembled WGS sequence"/>
</dbReference>
<protein>
    <submittedName>
        <fullName evidence="1">Uncharacterized protein</fullName>
    </submittedName>
</protein>
<dbReference type="EMBL" id="JBFOLJ010000005">
    <property type="protein sequence ID" value="KAL2537940.1"/>
    <property type="molecule type" value="Genomic_DNA"/>
</dbReference>
<accession>A0ABD1VKR6</accession>
<dbReference type="AlphaFoldDB" id="A0ABD1VKR6"/>
<reference evidence="2" key="1">
    <citation type="submission" date="2024-07" db="EMBL/GenBank/DDBJ databases">
        <title>Two chromosome-level genome assemblies of Korean endemic species Abeliophyllum distichum and Forsythia ovata (Oleaceae).</title>
        <authorList>
            <person name="Jang H."/>
        </authorList>
    </citation>
    <scope>NUCLEOTIDE SEQUENCE [LARGE SCALE GENOMIC DNA]</scope>
</reference>
<proteinExistence type="predicted"/>